<dbReference type="Pfam" id="PF14226">
    <property type="entry name" value="DIOX_N"/>
    <property type="match status" value="1"/>
</dbReference>
<dbReference type="PROSITE" id="PS51471">
    <property type="entry name" value="FE2OG_OXY"/>
    <property type="match status" value="1"/>
</dbReference>
<evidence type="ECO:0000313" key="4">
    <source>
        <dbReference type="Proteomes" id="UP000002009"/>
    </source>
</evidence>
<name>C1E0P9_MICCC</name>
<dbReference type="KEGG" id="mis:MICPUN_79568"/>
<dbReference type="Proteomes" id="UP000002009">
    <property type="component" value="Chromosome 3"/>
</dbReference>
<dbReference type="GO" id="GO:0046872">
    <property type="term" value="F:metal ion binding"/>
    <property type="evidence" value="ECO:0007669"/>
    <property type="project" value="UniProtKB-KW"/>
</dbReference>
<dbReference type="OMA" id="WHRGYSG"/>
<proteinExistence type="inferred from homology"/>
<dbReference type="GO" id="GO:0016491">
    <property type="term" value="F:oxidoreductase activity"/>
    <property type="evidence" value="ECO:0007669"/>
    <property type="project" value="UniProtKB-KW"/>
</dbReference>
<evidence type="ECO:0000259" key="2">
    <source>
        <dbReference type="PROSITE" id="PS51471"/>
    </source>
</evidence>
<dbReference type="FunCoup" id="C1E0P9">
    <property type="interactions" value="135"/>
</dbReference>
<evidence type="ECO:0000313" key="3">
    <source>
        <dbReference type="EMBL" id="ACO61595.1"/>
    </source>
</evidence>
<dbReference type="Gene3D" id="2.60.120.330">
    <property type="entry name" value="B-lactam Antibiotic, Isopenicillin N Synthase, Chain"/>
    <property type="match status" value="1"/>
</dbReference>
<dbReference type="InParanoid" id="C1E0P9"/>
<feature type="domain" description="Fe2OG dioxygenase" evidence="2">
    <location>
        <begin position="177"/>
        <end position="307"/>
    </location>
</feature>
<dbReference type="InterPro" id="IPR005123">
    <property type="entry name" value="Oxoglu/Fe-dep_dioxygenase_dom"/>
</dbReference>
<gene>
    <name evidence="3" type="ORF">MICPUN_79568</name>
</gene>
<keyword evidence="1" id="KW-0560">Oxidoreductase</keyword>
<reference evidence="3 4" key="1">
    <citation type="journal article" date="2009" name="Science">
        <title>Green evolution and dynamic adaptations revealed by genomes of the marine picoeukaryotes Micromonas.</title>
        <authorList>
            <person name="Worden A.Z."/>
            <person name="Lee J.H."/>
            <person name="Mock T."/>
            <person name="Rouze P."/>
            <person name="Simmons M.P."/>
            <person name="Aerts A.L."/>
            <person name="Allen A.E."/>
            <person name="Cuvelier M.L."/>
            <person name="Derelle E."/>
            <person name="Everett M.V."/>
            <person name="Foulon E."/>
            <person name="Grimwood J."/>
            <person name="Gundlach H."/>
            <person name="Henrissat B."/>
            <person name="Napoli C."/>
            <person name="McDonald S.M."/>
            <person name="Parker M.S."/>
            <person name="Rombauts S."/>
            <person name="Salamov A."/>
            <person name="Von Dassow P."/>
            <person name="Badger J.H."/>
            <person name="Coutinho P.M."/>
            <person name="Demir E."/>
            <person name="Dubchak I."/>
            <person name="Gentemann C."/>
            <person name="Eikrem W."/>
            <person name="Gready J.E."/>
            <person name="John U."/>
            <person name="Lanier W."/>
            <person name="Lindquist E.A."/>
            <person name="Lucas S."/>
            <person name="Mayer K.F."/>
            <person name="Moreau H."/>
            <person name="Not F."/>
            <person name="Otillar R."/>
            <person name="Panaud O."/>
            <person name="Pangilinan J."/>
            <person name="Paulsen I."/>
            <person name="Piegu B."/>
            <person name="Poliakov A."/>
            <person name="Robbens S."/>
            <person name="Schmutz J."/>
            <person name="Toulza E."/>
            <person name="Wyss T."/>
            <person name="Zelensky A."/>
            <person name="Zhou K."/>
            <person name="Armbrust E.V."/>
            <person name="Bhattacharya D."/>
            <person name="Goodenough U.W."/>
            <person name="Van de Peer Y."/>
            <person name="Grigoriev I.V."/>
        </authorList>
    </citation>
    <scope>NUCLEOTIDE SEQUENCE [LARGE SCALE GENOMIC DNA]</scope>
    <source>
        <strain evidence="4">RCC299 / NOUM17</strain>
    </source>
</reference>
<dbReference type="InterPro" id="IPR050231">
    <property type="entry name" value="Iron_ascorbate_oxido_reductase"/>
</dbReference>
<protein>
    <recommendedName>
        <fullName evidence="2">Fe2OG dioxygenase domain-containing protein</fullName>
    </recommendedName>
</protein>
<dbReference type="Pfam" id="PF03171">
    <property type="entry name" value="2OG-FeII_Oxy"/>
    <property type="match status" value="1"/>
</dbReference>
<dbReference type="OrthoDB" id="498272at2759"/>
<dbReference type="EMBL" id="CP001324">
    <property type="protein sequence ID" value="ACO61595.1"/>
    <property type="molecule type" value="Genomic_DNA"/>
</dbReference>
<keyword evidence="1" id="KW-0408">Iron</keyword>
<dbReference type="PANTHER" id="PTHR47990">
    <property type="entry name" value="2-OXOGLUTARATE (2OG) AND FE(II)-DEPENDENT OXYGENASE SUPERFAMILY PROTEIN-RELATED"/>
    <property type="match status" value="1"/>
</dbReference>
<dbReference type="InterPro" id="IPR026992">
    <property type="entry name" value="DIOX_N"/>
</dbReference>
<dbReference type="SUPFAM" id="SSF51197">
    <property type="entry name" value="Clavaminate synthase-like"/>
    <property type="match status" value="1"/>
</dbReference>
<dbReference type="eggNOG" id="KOG0143">
    <property type="taxonomic scope" value="Eukaryota"/>
</dbReference>
<dbReference type="GeneID" id="8241971"/>
<dbReference type="AlphaFoldDB" id="C1E0P9"/>
<dbReference type="InterPro" id="IPR027443">
    <property type="entry name" value="IPNS-like_sf"/>
</dbReference>
<dbReference type="InterPro" id="IPR044861">
    <property type="entry name" value="IPNS-like_FE2OG_OXY"/>
</dbReference>
<comment type="similarity">
    <text evidence="1">Belongs to the iron/ascorbate-dependent oxidoreductase family.</text>
</comment>
<organism evidence="3 4">
    <name type="scientific">Micromonas commoda (strain RCC299 / NOUM17 / CCMP2709)</name>
    <name type="common">Picoplanktonic green alga</name>
    <dbReference type="NCBI Taxonomy" id="296587"/>
    <lineage>
        <taxon>Eukaryota</taxon>
        <taxon>Viridiplantae</taxon>
        <taxon>Chlorophyta</taxon>
        <taxon>Mamiellophyceae</taxon>
        <taxon>Mamiellales</taxon>
        <taxon>Mamiellaceae</taxon>
        <taxon>Micromonas</taxon>
    </lineage>
</organism>
<accession>C1E0P9</accession>
<evidence type="ECO:0000256" key="1">
    <source>
        <dbReference type="RuleBase" id="RU003682"/>
    </source>
</evidence>
<keyword evidence="4" id="KW-1185">Reference proteome</keyword>
<dbReference type="RefSeq" id="XP_002500337.1">
    <property type="nucleotide sequence ID" value="XM_002500291.1"/>
</dbReference>
<sequence length="350" mass="38887">MNGGNSELPTVSLASFIGECGGCVVGDEPTPEQRLTAGQIDAVFRRHGFLYLTDFGVSEEDVRVVFNNMKRLFALNDEEKAKLSKFDPRTNTGFSKFATEALNTLRPPDLKESFNIRSRKHYTNDYTGTPEGFGDVAESFWDKLEEASRRLFIACALAMKLPREDMRFFERTFRRFDFSTLRMLHFPPVEDFSPDKLTRDGDALRIGEHTDFGMVTLLFHDAESAGEGLQVKKADAGAGNDASGVAGTNTGWIDAISRGGATAIVNTGALIARWTNDEWRATAHRVVVPNDAAAGRDRYSLAFFLDPDKDEVIETHPRFSDAVDKYKPITSGGFVQMKIEEMLKVQGKAT</sequence>
<dbReference type="STRING" id="296587.C1E0P9"/>
<keyword evidence="1" id="KW-0479">Metal-binding</keyword>